<sequence>MGLIRAIIITCLCYYGLEKFWFSDKNPLPKSKKKEYEKVMLFSIIFLVEMLI</sequence>
<dbReference type="EMBL" id="MN741020">
    <property type="protein sequence ID" value="QHU22969.1"/>
    <property type="molecule type" value="Genomic_DNA"/>
</dbReference>
<reference evidence="1" key="1">
    <citation type="journal article" date="2020" name="Nature">
        <title>Giant virus diversity and host interactions through global metagenomics.</title>
        <authorList>
            <person name="Schulz F."/>
            <person name="Roux S."/>
            <person name="Paez-Espino D."/>
            <person name="Jungbluth S."/>
            <person name="Walsh D.A."/>
            <person name="Denef V.J."/>
            <person name="McMahon K.D."/>
            <person name="Konstantinidis K.T."/>
            <person name="Eloe-Fadrosh E.A."/>
            <person name="Kyrpides N.C."/>
            <person name="Woyke T."/>
        </authorList>
    </citation>
    <scope>NUCLEOTIDE SEQUENCE</scope>
    <source>
        <strain evidence="1">GVMAG-S-ERX555907-63</strain>
    </source>
</reference>
<protein>
    <submittedName>
        <fullName evidence="1">Uncharacterized protein</fullName>
    </submittedName>
</protein>
<name>A0A6C0KZG7_9ZZZZ</name>
<accession>A0A6C0KZG7</accession>
<dbReference type="AlphaFoldDB" id="A0A6C0KZG7"/>
<proteinExistence type="predicted"/>
<evidence type="ECO:0000313" key="1">
    <source>
        <dbReference type="EMBL" id="QHU22969.1"/>
    </source>
</evidence>
<organism evidence="1">
    <name type="scientific">viral metagenome</name>
    <dbReference type="NCBI Taxonomy" id="1070528"/>
    <lineage>
        <taxon>unclassified sequences</taxon>
        <taxon>metagenomes</taxon>
        <taxon>organismal metagenomes</taxon>
    </lineage>
</organism>